<dbReference type="Proteomes" id="UP000035425">
    <property type="component" value="Unassembled WGS sequence"/>
</dbReference>
<protein>
    <submittedName>
        <fullName evidence="2">Uncharacterized protein</fullName>
    </submittedName>
</protein>
<evidence type="ECO:0000313" key="2">
    <source>
        <dbReference type="EMBL" id="KLL10154.1"/>
    </source>
</evidence>
<accession>A0ABR5F0C2</accession>
<gene>
    <name evidence="2" type="ORF">FrCorBMG51_19845</name>
</gene>
<comment type="caution">
    <text evidence="2">The sequence shown here is derived from an EMBL/GenBank/DDBJ whole genome shotgun (WGS) entry which is preliminary data.</text>
</comment>
<reference evidence="2 3" key="1">
    <citation type="submission" date="2014-12" db="EMBL/GenBank/DDBJ databases">
        <title>Frankia sp. BMG5.1 draft genome.</title>
        <authorList>
            <person name="Gtari M."/>
            <person name="Ghodhbane-Gtari F."/>
            <person name="Nouioui I."/>
            <person name="Ktari A."/>
            <person name="Hezbri K."/>
            <person name="Mimouni W."/>
            <person name="Sbissi I."/>
            <person name="Ayari A."/>
            <person name="Yamanaka T."/>
            <person name="Normand P."/>
            <person name="Tisa L.S."/>
            <person name="Boudabous A."/>
        </authorList>
    </citation>
    <scope>NUCLEOTIDE SEQUENCE [LARGE SCALE GENOMIC DNA]</scope>
    <source>
        <strain evidence="2 3">BMG5.1</strain>
    </source>
</reference>
<sequence>MAGSPTAVGPGATEQTATEATGPVAAAGPARQPAVITAVQRDGSSVDEQIAQAVRSSPLLGEVPPGNVEVTDVHVSTVDPAVATARVIPTGGETDPATALLRHSAPPGSRWALTELGTAGVGCDALAPAVRDDLNLPCETLPPG</sequence>
<proteinExistence type="predicted"/>
<evidence type="ECO:0000256" key="1">
    <source>
        <dbReference type="SAM" id="MobiDB-lite"/>
    </source>
</evidence>
<evidence type="ECO:0000313" key="3">
    <source>
        <dbReference type="Proteomes" id="UP000035425"/>
    </source>
</evidence>
<feature type="compositionally biased region" description="Low complexity" evidence="1">
    <location>
        <begin position="9"/>
        <end position="23"/>
    </location>
</feature>
<name>A0ABR5F0C2_9ACTN</name>
<organism evidence="2 3">
    <name type="scientific">Protofrankia coriariae</name>
    <dbReference type="NCBI Taxonomy" id="1562887"/>
    <lineage>
        <taxon>Bacteria</taxon>
        <taxon>Bacillati</taxon>
        <taxon>Actinomycetota</taxon>
        <taxon>Actinomycetes</taxon>
        <taxon>Frankiales</taxon>
        <taxon>Frankiaceae</taxon>
        <taxon>Protofrankia</taxon>
    </lineage>
</organism>
<feature type="region of interest" description="Disordered" evidence="1">
    <location>
        <begin position="1"/>
        <end position="31"/>
    </location>
</feature>
<dbReference type="EMBL" id="JWIO01000041">
    <property type="protein sequence ID" value="KLL10154.1"/>
    <property type="molecule type" value="Genomic_DNA"/>
</dbReference>
<keyword evidence="3" id="KW-1185">Reference proteome</keyword>